<dbReference type="Proteomes" id="UP001209654">
    <property type="component" value="Unassembled WGS sequence"/>
</dbReference>
<protein>
    <submittedName>
        <fullName evidence="2">Uncharacterized protein</fullName>
    </submittedName>
</protein>
<comment type="caution">
    <text evidence="2">The sequence shown here is derived from an EMBL/GenBank/DDBJ whole genome shotgun (WGS) entry which is preliminary data.</text>
</comment>
<evidence type="ECO:0000313" key="3">
    <source>
        <dbReference type="Proteomes" id="UP001209654"/>
    </source>
</evidence>
<dbReference type="RefSeq" id="WP_264797653.1">
    <property type="nucleotide sequence ID" value="NZ_BRVS01000042.1"/>
</dbReference>
<reference evidence="2 3" key="1">
    <citation type="journal article" date="2023" name="Int. J. Syst. Evol. Microbiol.">
        <title>Arthrobacter mangrovi sp. nov., an actinobacterium isolated from the rhizosphere of a mangrove.</title>
        <authorList>
            <person name="Hamada M."/>
            <person name="Saitou S."/>
            <person name="Enomoto N."/>
            <person name="Nanri K."/>
            <person name="Hidaka K."/>
            <person name="Miura T."/>
            <person name="Tamura T."/>
        </authorList>
    </citation>
    <scope>NUCLEOTIDE SEQUENCE [LARGE SCALE GENOMIC DNA]</scope>
    <source>
        <strain evidence="2 3">NBRC 112813</strain>
    </source>
</reference>
<proteinExistence type="predicted"/>
<sequence length="96" mass="10130">MTAIAVPSPARIPLGESKPAPDPCPAYQPIDAALARTVTDHIHCGEPMALISGADLPITAPLMILRPDTVPPEHPDRPVPVYRCQCGFTLDAPAIT</sequence>
<dbReference type="EMBL" id="BRVS01000042">
    <property type="protein sequence ID" value="GLB69551.1"/>
    <property type="molecule type" value="Genomic_DNA"/>
</dbReference>
<gene>
    <name evidence="2" type="ORF">AHIS1636_39970</name>
</gene>
<name>A0ABQ5MZZ5_9MICC</name>
<evidence type="ECO:0000313" key="2">
    <source>
        <dbReference type="EMBL" id="GLB69551.1"/>
    </source>
</evidence>
<keyword evidence="3" id="KW-1185">Reference proteome</keyword>
<organism evidence="2 3">
    <name type="scientific">Arthrobacter mangrovi</name>
    <dbReference type="NCBI Taxonomy" id="2966350"/>
    <lineage>
        <taxon>Bacteria</taxon>
        <taxon>Bacillati</taxon>
        <taxon>Actinomycetota</taxon>
        <taxon>Actinomycetes</taxon>
        <taxon>Micrococcales</taxon>
        <taxon>Micrococcaceae</taxon>
        <taxon>Arthrobacter</taxon>
    </lineage>
</organism>
<evidence type="ECO:0000256" key="1">
    <source>
        <dbReference type="SAM" id="MobiDB-lite"/>
    </source>
</evidence>
<accession>A0ABQ5MZZ5</accession>
<feature type="region of interest" description="Disordered" evidence="1">
    <location>
        <begin position="1"/>
        <end position="21"/>
    </location>
</feature>